<dbReference type="Pfam" id="PF01488">
    <property type="entry name" value="Shikimate_DH"/>
    <property type="match status" value="1"/>
</dbReference>
<proteinExistence type="inferred from homology"/>
<organism evidence="5 6">
    <name type="scientific">Cyphellophora attinorum</name>
    <dbReference type="NCBI Taxonomy" id="1664694"/>
    <lineage>
        <taxon>Eukaryota</taxon>
        <taxon>Fungi</taxon>
        <taxon>Dikarya</taxon>
        <taxon>Ascomycota</taxon>
        <taxon>Pezizomycotina</taxon>
        <taxon>Eurotiomycetes</taxon>
        <taxon>Chaetothyriomycetidae</taxon>
        <taxon>Chaetothyriales</taxon>
        <taxon>Cyphellophoraceae</taxon>
        <taxon>Cyphellophora</taxon>
    </lineage>
</organism>
<dbReference type="SUPFAM" id="SSF53223">
    <property type="entry name" value="Aminoacid dehydrogenase-like, N-terminal domain"/>
    <property type="match status" value="1"/>
</dbReference>
<dbReference type="GO" id="GO:0009423">
    <property type="term" value="P:chorismate biosynthetic process"/>
    <property type="evidence" value="ECO:0007669"/>
    <property type="project" value="TreeGrafter"/>
</dbReference>
<dbReference type="RefSeq" id="XP_017995880.1">
    <property type="nucleotide sequence ID" value="XM_018139213.1"/>
</dbReference>
<dbReference type="Pfam" id="PF01487">
    <property type="entry name" value="DHquinase_I"/>
    <property type="match status" value="1"/>
</dbReference>
<evidence type="ECO:0000256" key="2">
    <source>
        <dbReference type="ARBA" id="ARBA00009349"/>
    </source>
</evidence>
<dbReference type="InterPro" id="IPR006151">
    <property type="entry name" value="Shikm_DH/Glu-tRNA_Rdtase"/>
</dbReference>
<name>A0A0N1H4Z0_9EURO</name>
<dbReference type="InterPro" id="IPR013708">
    <property type="entry name" value="Shikimate_DH-bd_N"/>
</dbReference>
<dbReference type="SUPFAM" id="SSF52540">
    <property type="entry name" value="P-loop containing nucleoside triphosphate hydrolases"/>
    <property type="match status" value="1"/>
</dbReference>
<gene>
    <name evidence="5" type="ORF">AB675_10440</name>
</gene>
<evidence type="ECO:0000313" key="6">
    <source>
        <dbReference type="Proteomes" id="UP000038010"/>
    </source>
</evidence>
<dbReference type="AlphaFoldDB" id="A0A0N1H4Z0"/>
<comment type="similarity">
    <text evidence="2">In the N-terminal section; belongs to the shikimate kinase family.</text>
</comment>
<dbReference type="Gene3D" id="3.40.50.10860">
    <property type="entry name" value="Leucine Dehydrogenase, chain A, domain 1"/>
    <property type="match status" value="1"/>
</dbReference>
<dbReference type="GeneID" id="28731093"/>
<dbReference type="SUPFAM" id="SSF51735">
    <property type="entry name" value="NAD(P)-binding Rossmann-fold domains"/>
    <property type="match status" value="1"/>
</dbReference>
<dbReference type="CDD" id="cd00502">
    <property type="entry name" value="DHQase_I"/>
    <property type="match status" value="1"/>
</dbReference>
<dbReference type="Pfam" id="PF01202">
    <property type="entry name" value="SKI"/>
    <property type="match status" value="1"/>
</dbReference>
<keyword evidence="6" id="KW-1185">Reference proteome</keyword>
<evidence type="ECO:0000256" key="1">
    <source>
        <dbReference type="ARBA" id="ARBA00006477"/>
    </source>
</evidence>
<dbReference type="PANTHER" id="PTHR21089">
    <property type="entry name" value="SHIKIMATE DEHYDROGENASE"/>
    <property type="match status" value="1"/>
</dbReference>
<accession>A0A0N1H4Z0</accession>
<dbReference type="GO" id="GO:0019632">
    <property type="term" value="P:shikimate metabolic process"/>
    <property type="evidence" value="ECO:0007669"/>
    <property type="project" value="TreeGrafter"/>
</dbReference>
<dbReference type="Gene3D" id="3.40.50.720">
    <property type="entry name" value="NAD(P)-binding Rossmann-like Domain"/>
    <property type="match status" value="1"/>
</dbReference>
<evidence type="ECO:0000313" key="5">
    <source>
        <dbReference type="EMBL" id="KPI35917.1"/>
    </source>
</evidence>
<dbReference type="GO" id="GO:0003855">
    <property type="term" value="F:3-dehydroquinate dehydratase activity"/>
    <property type="evidence" value="ECO:0007669"/>
    <property type="project" value="InterPro"/>
</dbReference>
<dbReference type="InterPro" id="IPR001381">
    <property type="entry name" value="DHquinase_I"/>
</dbReference>
<dbReference type="InterPro" id="IPR027417">
    <property type="entry name" value="P-loop_NTPase"/>
</dbReference>
<feature type="domain" description="Quinate/shikimate 5-dehydrogenase/glutamyl-tRNA reductase" evidence="3">
    <location>
        <begin position="587"/>
        <end position="639"/>
    </location>
</feature>
<protein>
    <submittedName>
        <fullName evidence="5">Quinate repressor protein</fullName>
    </submittedName>
</protein>
<dbReference type="Gene3D" id="3.20.20.70">
    <property type="entry name" value="Aldolase class I"/>
    <property type="match status" value="1"/>
</dbReference>
<evidence type="ECO:0000259" key="4">
    <source>
        <dbReference type="Pfam" id="PF08501"/>
    </source>
</evidence>
<dbReference type="InterPro" id="IPR022893">
    <property type="entry name" value="Shikimate_DH_fam"/>
</dbReference>
<comment type="similarity">
    <text evidence="1">In the 2nd section; belongs to the type-I 3-dehydroquinase family.</text>
</comment>
<comment type="caution">
    <text evidence="5">The sequence shown here is derived from an EMBL/GenBank/DDBJ whole genome shotgun (WGS) entry which is preliminary data.</text>
</comment>
<dbReference type="VEuPathDB" id="FungiDB:AB675_10440"/>
<dbReference type="InterPro" id="IPR046346">
    <property type="entry name" value="Aminoacid_DH-like_N_sf"/>
</dbReference>
<dbReference type="Proteomes" id="UP000038010">
    <property type="component" value="Unassembled WGS sequence"/>
</dbReference>
<evidence type="ECO:0000259" key="3">
    <source>
        <dbReference type="Pfam" id="PF01488"/>
    </source>
</evidence>
<dbReference type="Pfam" id="PF08501">
    <property type="entry name" value="Shikimate_dh_N"/>
    <property type="match status" value="1"/>
</dbReference>
<dbReference type="OrthoDB" id="4415835at2759"/>
<feature type="domain" description="Shikimate dehydrogenase substrate binding N-terminal" evidence="4">
    <location>
        <begin position="458"/>
        <end position="538"/>
    </location>
</feature>
<dbReference type="InterPro" id="IPR013785">
    <property type="entry name" value="Aldolase_TIM"/>
</dbReference>
<dbReference type="Gene3D" id="3.40.50.300">
    <property type="entry name" value="P-loop containing nucleotide triphosphate hydrolases"/>
    <property type="match status" value="1"/>
</dbReference>
<reference evidence="5 6" key="1">
    <citation type="submission" date="2015-06" db="EMBL/GenBank/DDBJ databases">
        <title>Draft genome of the ant-associated black yeast Phialophora attae CBS 131958.</title>
        <authorList>
            <person name="Moreno L.F."/>
            <person name="Stielow B.J."/>
            <person name="de Hoog S."/>
            <person name="Vicente V.A."/>
            <person name="Weiss V.A."/>
            <person name="de Vries M."/>
            <person name="Cruz L.M."/>
            <person name="Souza E.M."/>
        </authorList>
    </citation>
    <scope>NUCLEOTIDE SEQUENCE [LARGE SCALE GENOMIC DNA]</scope>
    <source>
        <strain evidence="5 6">CBS 131958</strain>
    </source>
</reference>
<dbReference type="GO" id="GO:0004764">
    <property type="term" value="F:shikimate 3-dehydrogenase (NADP+) activity"/>
    <property type="evidence" value="ECO:0007669"/>
    <property type="project" value="InterPro"/>
</dbReference>
<dbReference type="SUPFAM" id="SSF51569">
    <property type="entry name" value="Aldolase"/>
    <property type="match status" value="1"/>
</dbReference>
<dbReference type="InterPro" id="IPR036291">
    <property type="entry name" value="NAD(P)-bd_dom_sf"/>
</dbReference>
<sequence>MTKDARAFTSRQYESGASIALVGLRGVGKRSLGFIAAAHLQRRFVSEGLYFEHVTGAKKSAYISLHGQDEFHRRSDDVLEQMLAKYSQDCVLDCGIATLTANGRAILRHFAQTHPVVHITRDFDHIPGIASLTPAQKLQLQQCDLRHRSCSNFEYFNLEDVNAKRGQSQGTSPDAATTLRRTKEDIQNFVDFITGQQRFPGSGPFSLSAVPIESRRQSFVTSGSLSAFSRAVDLEVQQDSGEDAFELVVDTLHESSTSHLAGTIARLRRGLKVPIILSLSTTPITGEQTVDEVFNLLQVLLRHGVEYLTVPVSIDDSHLRALVANRGATKLIGTVHIDTSAPGAWSDPGRNNICQRAQQLELDAVRLTQPAVNHQDNDDLYNFLTHIRHTTDIIVTAHNTGLLGRSSRISCRTMTPVRQFSQASLAFSELDPESQVTIADINSALFASFKMDPLRFYILGESVSYSCSPPMYNAAFELYGLRHTFDHKDVAAFEQLLETASAASFGGSAISFPFKEQAYRACTATSPHASIIGSVNTIIPLRSGVGPALGEHAENRNRAGQVSGLYGDNSDWYSIFINVWNKLSPHNAARLDRATALLLGAGGSARSALYALLQLGIGEVCVLNRTRERAADMTKHFQEWCDRTNKRRRSSYWIIITSGLGLKPQPLSSTASHQMCGWQITNLGKRVDSCLWNGLITRVVALQ</sequence>
<dbReference type="STRING" id="1664694.A0A0N1H4Z0"/>
<dbReference type="InterPro" id="IPR031322">
    <property type="entry name" value="Shikimate/glucono_kinase"/>
</dbReference>
<dbReference type="PANTHER" id="PTHR21089:SF1">
    <property type="entry name" value="BIFUNCTIONAL 3-DEHYDROQUINATE DEHYDRATASE_SHIKIMATE DEHYDROGENASE, CHLOROPLASTIC"/>
    <property type="match status" value="1"/>
</dbReference>
<dbReference type="EMBL" id="LFJN01000035">
    <property type="protein sequence ID" value="KPI35917.1"/>
    <property type="molecule type" value="Genomic_DNA"/>
</dbReference>